<keyword evidence="3" id="KW-0472">Membrane</keyword>
<evidence type="ECO:0000313" key="6">
    <source>
        <dbReference type="EMBL" id="CAE0459130.1"/>
    </source>
</evidence>
<feature type="transmembrane region" description="Helical" evidence="3">
    <location>
        <begin position="21"/>
        <end position="40"/>
    </location>
</feature>
<keyword evidence="3" id="KW-0812">Transmembrane</keyword>
<dbReference type="InterPro" id="IPR000917">
    <property type="entry name" value="Sulfatase_N"/>
</dbReference>
<keyword evidence="3" id="KW-1133">Transmembrane helix</keyword>
<proteinExistence type="inferred from homology"/>
<feature type="domain" description="N-sulphoglucosamine sulphohydrolase C-terminal" evidence="5">
    <location>
        <begin position="412"/>
        <end position="575"/>
    </location>
</feature>
<dbReference type="Pfam" id="PF00884">
    <property type="entry name" value="Sulfatase"/>
    <property type="match status" value="1"/>
</dbReference>
<dbReference type="PANTHER" id="PTHR42693:SF33">
    <property type="entry name" value="ARYLSULFATASE"/>
    <property type="match status" value="1"/>
</dbReference>
<evidence type="ECO:0000256" key="1">
    <source>
        <dbReference type="ARBA" id="ARBA00008779"/>
    </source>
</evidence>
<evidence type="ECO:0008006" key="7">
    <source>
        <dbReference type="Google" id="ProtNLM"/>
    </source>
</evidence>
<name>A0A7S3PXP4_9STRA</name>
<dbReference type="PANTHER" id="PTHR42693">
    <property type="entry name" value="ARYLSULFATASE FAMILY MEMBER"/>
    <property type="match status" value="1"/>
</dbReference>
<feature type="compositionally biased region" description="Basic and acidic residues" evidence="2">
    <location>
        <begin position="97"/>
        <end position="107"/>
    </location>
</feature>
<organism evidence="6">
    <name type="scientific">Chaetoceros debilis</name>
    <dbReference type="NCBI Taxonomy" id="122233"/>
    <lineage>
        <taxon>Eukaryota</taxon>
        <taxon>Sar</taxon>
        <taxon>Stramenopiles</taxon>
        <taxon>Ochrophyta</taxon>
        <taxon>Bacillariophyta</taxon>
        <taxon>Coscinodiscophyceae</taxon>
        <taxon>Chaetocerotophycidae</taxon>
        <taxon>Chaetocerotales</taxon>
        <taxon>Chaetocerotaceae</taxon>
        <taxon>Chaetoceros</taxon>
    </lineage>
</organism>
<feature type="domain" description="Sulfatase N-terminal" evidence="4">
    <location>
        <begin position="125"/>
        <end position="296"/>
    </location>
</feature>
<evidence type="ECO:0000259" key="4">
    <source>
        <dbReference type="Pfam" id="PF00884"/>
    </source>
</evidence>
<reference evidence="6" key="1">
    <citation type="submission" date="2021-01" db="EMBL/GenBank/DDBJ databases">
        <authorList>
            <person name="Corre E."/>
            <person name="Pelletier E."/>
            <person name="Niang G."/>
            <person name="Scheremetjew M."/>
            <person name="Finn R."/>
            <person name="Kale V."/>
            <person name="Holt S."/>
            <person name="Cochrane G."/>
            <person name="Meng A."/>
            <person name="Brown T."/>
            <person name="Cohen L."/>
        </authorList>
    </citation>
    <scope>NUCLEOTIDE SEQUENCE</scope>
    <source>
        <strain evidence="6">MM31A-1</strain>
    </source>
</reference>
<dbReference type="AlphaFoldDB" id="A0A7S3PXP4"/>
<dbReference type="Gene3D" id="3.40.720.10">
    <property type="entry name" value="Alkaline Phosphatase, subunit A"/>
    <property type="match status" value="1"/>
</dbReference>
<dbReference type="InterPro" id="IPR017850">
    <property type="entry name" value="Alkaline_phosphatase_core_sf"/>
</dbReference>
<comment type="similarity">
    <text evidence="1">Belongs to the sulfatase family.</text>
</comment>
<evidence type="ECO:0000256" key="3">
    <source>
        <dbReference type="SAM" id="Phobius"/>
    </source>
</evidence>
<dbReference type="EMBL" id="HBIO01005584">
    <property type="protein sequence ID" value="CAE0459130.1"/>
    <property type="molecule type" value="Transcribed_RNA"/>
</dbReference>
<protein>
    <recommendedName>
        <fullName evidence="7">Sulfatase N-terminal domain-containing protein</fullName>
    </recommendedName>
</protein>
<dbReference type="Pfam" id="PF16347">
    <property type="entry name" value="SGSH_C"/>
    <property type="match status" value="1"/>
</dbReference>
<sequence>MAGTVIQDSSRRYGGNLSRNIKLLLACILSTSLFISIIALKNYDGKNWNTSEFSMVLDFETPSVSTSSTKQIDKGNRTGSPNAIKAKPKEGSNIGESKNDASSEETKLDDDGYWYTTEDGRKRMNVLILYPDDWRHNSIGKENPIIQTPFLDSLADDGIRFRHNFVTTSICWISRASLFTGQWLSRHQSIRLRCPHFARGAAWNQTWPSMLQKDGYFVGHVGKWQFYSDNKKRFDWSKFYEGFHRYPLSHYPHYKNIAITADKNKEIPAEELAREDALRFLRQRPKHKPFALTTAFYPPKPVGISGEPGAQWTPKKEARAIYENMTIPEPYNMTHAFTLLPDFLQEPHTAAAAKFQERYSTETHYQEAMKNIYALITQVDDACKQIVDEIKRQGLYDNTMIIFTTDNGMFHGSHGLAGKWYPYQESIRVPLIIHDPRMSSAKKGTINDNLTLNVDLAETILGAAGLKPHEMMQGRDISDLYLPNKDTIDEKTAAEKSPWREEFFYEFSYPDSKTFIPSSNAVVQKKWKYIDWTGYNHEQLFNLENDPLEFTDVKYRMENSEILTSMRKSMAKYKKHFEDSRGEELPCTMINDAYWSVNPQTEKSV</sequence>
<gene>
    <name evidence="6" type="ORF">CDEB00056_LOCUS3971</name>
</gene>
<dbReference type="GO" id="GO:0004065">
    <property type="term" value="F:arylsulfatase activity"/>
    <property type="evidence" value="ECO:0007669"/>
    <property type="project" value="TreeGrafter"/>
</dbReference>
<accession>A0A7S3PXP4</accession>
<evidence type="ECO:0000259" key="5">
    <source>
        <dbReference type="Pfam" id="PF16347"/>
    </source>
</evidence>
<feature type="region of interest" description="Disordered" evidence="2">
    <location>
        <begin position="65"/>
        <end position="107"/>
    </location>
</feature>
<evidence type="ECO:0000256" key="2">
    <source>
        <dbReference type="SAM" id="MobiDB-lite"/>
    </source>
</evidence>
<dbReference type="InterPro" id="IPR032506">
    <property type="entry name" value="SGSH_C"/>
</dbReference>
<dbReference type="SUPFAM" id="SSF53649">
    <property type="entry name" value="Alkaline phosphatase-like"/>
    <property type="match status" value="1"/>
</dbReference>
<dbReference type="InterPro" id="IPR050738">
    <property type="entry name" value="Sulfatase"/>
</dbReference>